<organism evidence="8 9">
    <name type="scientific">Paramuricea clavata</name>
    <name type="common">Red gorgonian</name>
    <name type="synonym">Violescent sea-whip</name>
    <dbReference type="NCBI Taxonomy" id="317549"/>
    <lineage>
        <taxon>Eukaryota</taxon>
        <taxon>Metazoa</taxon>
        <taxon>Cnidaria</taxon>
        <taxon>Anthozoa</taxon>
        <taxon>Octocorallia</taxon>
        <taxon>Malacalcyonacea</taxon>
        <taxon>Plexauridae</taxon>
        <taxon>Paramuricea</taxon>
    </lineage>
</organism>
<comment type="caution">
    <text evidence="7">Lacks conserved residue(s) required for the propagation of feature annotation.</text>
</comment>
<dbReference type="GO" id="GO:0005524">
    <property type="term" value="F:ATP binding"/>
    <property type="evidence" value="ECO:0007669"/>
    <property type="project" value="UniProtKB-KW"/>
</dbReference>
<dbReference type="Proteomes" id="UP001152795">
    <property type="component" value="Unassembled WGS sequence"/>
</dbReference>
<dbReference type="PROSITE" id="PS50038">
    <property type="entry name" value="FZ"/>
    <property type="match status" value="1"/>
</dbReference>
<dbReference type="CDD" id="cd00108">
    <property type="entry name" value="KR"/>
    <property type="match status" value="1"/>
</dbReference>
<dbReference type="InterPro" id="IPR018056">
    <property type="entry name" value="Kringle_CS"/>
</dbReference>
<feature type="disulfide bond" evidence="7">
    <location>
        <begin position="269"/>
        <end position="346"/>
    </location>
</feature>
<dbReference type="GO" id="GO:0005615">
    <property type="term" value="C:extracellular space"/>
    <property type="evidence" value="ECO:0007669"/>
    <property type="project" value="TreeGrafter"/>
</dbReference>
<dbReference type="AlphaFoldDB" id="A0A7D9DU32"/>
<dbReference type="GO" id="GO:0004175">
    <property type="term" value="F:endopeptidase activity"/>
    <property type="evidence" value="ECO:0007669"/>
    <property type="project" value="TreeGrafter"/>
</dbReference>
<dbReference type="PANTHER" id="PTHR24261:SF7">
    <property type="entry name" value="KRINGLE DOMAIN-CONTAINING PROTEIN"/>
    <property type="match status" value="1"/>
</dbReference>
<dbReference type="SUPFAM" id="SSF57440">
    <property type="entry name" value="Kringle-like"/>
    <property type="match status" value="1"/>
</dbReference>
<evidence type="ECO:0000313" key="9">
    <source>
        <dbReference type="Proteomes" id="UP001152795"/>
    </source>
</evidence>
<gene>
    <name evidence="8" type="ORF">PACLA_8A035633</name>
</gene>
<dbReference type="InterPro" id="IPR043128">
    <property type="entry name" value="Rev_trsase/Diguanyl_cyclase"/>
</dbReference>
<dbReference type="Gene3D" id="1.10.2000.10">
    <property type="entry name" value="Frizzled cysteine-rich domain"/>
    <property type="match status" value="1"/>
</dbReference>
<dbReference type="PRINTS" id="PR00018">
    <property type="entry name" value="KRINGLE"/>
</dbReference>
<dbReference type="InterPro" id="IPR038178">
    <property type="entry name" value="Kringle_sf"/>
</dbReference>
<keyword evidence="3 7" id="KW-0420">Kringle</keyword>
<dbReference type="InterPro" id="IPR036790">
    <property type="entry name" value="Frizzled_dom_sf"/>
</dbReference>
<protein>
    <submittedName>
        <fullName evidence="8">Gag-pol poly, partial</fullName>
    </submittedName>
</protein>
<sequence length="348" mass="40873">MAEDDIFKTAITIPFGLFEFTKMPFDLRNAAQTFQRFMDEVTRGLDFVYVYIDDIFIASKNALEHDVHLRLLFDRFRQYGVVINSAKSVFGVSSLEFLGHKVTAHAEEEPVLTNTSYCQPLIKLDKPFCEHYGFKLDKYVNVSVGDQRYWNDRLWKLQEQYDQILVKRQNRSISPECIDQFWFAGCHYTFPGCERSTSVFKPKRFCKESCIHFRNECSRFATVLKDIYLSGNPGRKFLFSCLKRPSRNAGDSPECVYYERKESLEKEDCLYLNGSSYHGNISVTASGIPCQSWTEQCPHRHTMNKTYPELNNAKNYCRNLRNSGQRPWCFTTNRNKRWEYCDIPKCIR</sequence>
<feature type="non-terminal residue" evidence="8">
    <location>
        <position position="348"/>
    </location>
</feature>
<accession>A0A7D9DU32</accession>
<comment type="subcellular location">
    <subcellularLocation>
        <location evidence="1">Membrane</location>
        <topology evidence="1">Single-pass type I membrane protein</topology>
    </subcellularLocation>
</comment>
<name>A0A7D9DU32_PARCT</name>
<dbReference type="Gene3D" id="3.30.70.270">
    <property type="match status" value="1"/>
</dbReference>
<dbReference type="PROSITE" id="PS50070">
    <property type="entry name" value="KRINGLE_2"/>
    <property type="match status" value="1"/>
</dbReference>
<keyword evidence="9" id="KW-1185">Reference proteome</keyword>
<reference evidence="8" key="1">
    <citation type="submission" date="2020-04" db="EMBL/GenBank/DDBJ databases">
        <authorList>
            <person name="Alioto T."/>
            <person name="Alioto T."/>
            <person name="Gomez Garrido J."/>
        </authorList>
    </citation>
    <scope>NUCLEOTIDE SEQUENCE</scope>
    <source>
        <strain evidence="8">A484AB</strain>
    </source>
</reference>
<dbReference type="GO" id="GO:0005102">
    <property type="term" value="F:signaling receptor binding"/>
    <property type="evidence" value="ECO:0007669"/>
    <property type="project" value="TreeGrafter"/>
</dbReference>
<dbReference type="PROSITE" id="PS00021">
    <property type="entry name" value="KRINGLE_1"/>
    <property type="match status" value="1"/>
</dbReference>
<dbReference type="InterPro" id="IPR043502">
    <property type="entry name" value="DNA/RNA_pol_sf"/>
</dbReference>
<keyword evidence="5" id="KW-0067">ATP-binding</keyword>
<dbReference type="SMART" id="SM00130">
    <property type="entry name" value="KR"/>
    <property type="match status" value="1"/>
</dbReference>
<dbReference type="EMBL" id="CACRXK020002123">
    <property type="protein sequence ID" value="CAB3992785.1"/>
    <property type="molecule type" value="Genomic_DNA"/>
</dbReference>
<dbReference type="Pfam" id="PF00051">
    <property type="entry name" value="Kringle"/>
    <property type="match status" value="1"/>
</dbReference>
<dbReference type="FunFam" id="3.30.70.270:FF:000164">
    <property type="match status" value="1"/>
</dbReference>
<evidence type="ECO:0000256" key="3">
    <source>
        <dbReference type="ARBA" id="ARBA00022572"/>
    </source>
</evidence>
<dbReference type="PROSITE" id="PS50878">
    <property type="entry name" value="RT_POL"/>
    <property type="match status" value="1"/>
</dbReference>
<dbReference type="InterPro" id="IPR000477">
    <property type="entry name" value="RT_dom"/>
</dbReference>
<dbReference type="SUPFAM" id="SSF56672">
    <property type="entry name" value="DNA/RNA polymerases"/>
    <property type="match status" value="1"/>
</dbReference>
<dbReference type="GO" id="GO:0016020">
    <property type="term" value="C:membrane"/>
    <property type="evidence" value="ECO:0007669"/>
    <property type="project" value="UniProtKB-SubCell"/>
</dbReference>
<evidence type="ECO:0000256" key="6">
    <source>
        <dbReference type="ARBA" id="ARBA00023157"/>
    </source>
</evidence>
<comment type="caution">
    <text evidence="8">The sequence shown here is derived from an EMBL/GenBank/DDBJ whole genome shotgun (WGS) entry which is preliminary data.</text>
</comment>
<dbReference type="InterPro" id="IPR013806">
    <property type="entry name" value="Kringle-like"/>
</dbReference>
<feature type="disulfide bond" evidence="7">
    <location>
        <begin position="290"/>
        <end position="329"/>
    </location>
</feature>
<dbReference type="OrthoDB" id="411811at2759"/>
<keyword evidence="4" id="KW-0547">Nucleotide-binding</keyword>
<evidence type="ECO:0000256" key="7">
    <source>
        <dbReference type="PROSITE-ProRule" id="PRU00121"/>
    </source>
</evidence>
<dbReference type="Pfam" id="PF00078">
    <property type="entry name" value="RVT_1"/>
    <property type="match status" value="1"/>
</dbReference>
<evidence type="ECO:0000313" key="8">
    <source>
        <dbReference type="EMBL" id="CAB3992785.1"/>
    </source>
</evidence>
<dbReference type="InterPro" id="IPR050759">
    <property type="entry name" value="Serine_protease_kringle"/>
</dbReference>
<dbReference type="PANTHER" id="PTHR24261">
    <property type="entry name" value="PLASMINOGEN-RELATED"/>
    <property type="match status" value="1"/>
</dbReference>
<keyword evidence="6 7" id="KW-1015">Disulfide bond</keyword>
<dbReference type="InterPro" id="IPR020067">
    <property type="entry name" value="Frizzled_dom"/>
</dbReference>
<dbReference type="Gene3D" id="2.40.20.10">
    <property type="entry name" value="Plasminogen Kringle 4"/>
    <property type="match status" value="1"/>
</dbReference>
<proteinExistence type="predicted"/>
<evidence type="ECO:0000256" key="2">
    <source>
        <dbReference type="ARBA" id="ARBA00022553"/>
    </source>
</evidence>
<dbReference type="CDD" id="cd01647">
    <property type="entry name" value="RT_LTR"/>
    <property type="match status" value="1"/>
</dbReference>
<keyword evidence="2" id="KW-0597">Phosphoprotein</keyword>
<evidence type="ECO:0000256" key="4">
    <source>
        <dbReference type="ARBA" id="ARBA00022741"/>
    </source>
</evidence>
<evidence type="ECO:0000256" key="1">
    <source>
        <dbReference type="ARBA" id="ARBA00004479"/>
    </source>
</evidence>
<dbReference type="Gene3D" id="3.10.10.10">
    <property type="entry name" value="HIV Type 1 Reverse Transcriptase, subunit A, domain 1"/>
    <property type="match status" value="1"/>
</dbReference>
<dbReference type="InterPro" id="IPR000001">
    <property type="entry name" value="Kringle"/>
</dbReference>
<evidence type="ECO:0000256" key="5">
    <source>
        <dbReference type="ARBA" id="ARBA00022840"/>
    </source>
</evidence>